<feature type="domain" description="DUF4357" evidence="1">
    <location>
        <begin position="2"/>
        <end position="32"/>
    </location>
</feature>
<dbReference type="Pfam" id="PF14267">
    <property type="entry name" value="DUF4357"/>
    <property type="match status" value="1"/>
</dbReference>
<reference evidence="2" key="2">
    <citation type="submission" date="2023-01" db="EMBL/GenBank/DDBJ databases">
        <authorList>
            <person name="Sun Q."/>
            <person name="Evtushenko L."/>
        </authorList>
    </citation>
    <scope>NUCLEOTIDE SEQUENCE</scope>
    <source>
        <strain evidence="2">VKM B-2555</strain>
    </source>
</reference>
<evidence type="ECO:0000313" key="3">
    <source>
        <dbReference type="Proteomes" id="UP001143364"/>
    </source>
</evidence>
<reference evidence="2" key="1">
    <citation type="journal article" date="2014" name="Int. J. Syst. Evol. Microbiol.">
        <title>Complete genome sequence of Corynebacterium casei LMG S-19264T (=DSM 44701T), isolated from a smear-ripened cheese.</title>
        <authorList>
            <consortium name="US DOE Joint Genome Institute (JGI-PGF)"/>
            <person name="Walter F."/>
            <person name="Albersmeier A."/>
            <person name="Kalinowski J."/>
            <person name="Ruckert C."/>
        </authorList>
    </citation>
    <scope>NUCLEOTIDE SEQUENCE</scope>
    <source>
        <strain evidence="2">VKM B-2555</strain>
    </source>
</reference>
<gene>
    <name evidence="2" type="ORF">GCM10008171_19180</name>
</gene>
<dbReference type="AlphaFoldDB" id="A0A9W6JIG9"/>
<accession>A0A9W6JIG9</accession>
<comment type="caution">
    <text evidence="2">The sequence shown here is derived from an EMBL/GenBank/DDBJ whole genome shotgun (WGS) entry which is preliminary data.</text>
</comment>
<dbReference type="Proteomes" id="UP001143364">
    <property type="component" value="Unassembled WGS sequence"/>
</dbReference>
<dbReference type="EMBL" id="BSFK01000010">
    <property type="protein sequence ID" value="GLK76664.1"/>
    <property type="molecule type" value="Genomic_DNA"/>
</dbReference>
<evidence type="ECO:0000259" key="1">
    <source>
        <dbReference type="Pfam" id="PF14267"/>
    </source>
</evidence>
<protein>
    <recommendedName>
        <fullName evidence="1">DUF4357 domain-containing protein</fullName>
    </recommendedName>
</protein>
<organism evidence="2 3">
    <name type="scientific">Methylopila jiangsuensis</name>
    <dbReference type="NCBI Taxonomy" id="586230"/>
    <lineage>
        <taxon>Bacteria</taxon>
        <taxon>Pseudomonadati</taxon>
        <taxon>Pseudomonadota</taxon>
        <taxon>Alphaproteobacteria</taxon>
        <taxon>Hyphomicrobiales</taxon>
        <taxon>Methylopilaceae</taxon>
        <taxon>Methylopila</taxon>
    </lineage>
</organism>
<dbReference type="InterPro" id="IPR025579">
    <property type="entry name" value="DUF4357"/>
</dbReference>
<keyword evidence="3" id="KW-1185">Reference proteome</keyword>
<evidence type="ECO:0000313" key="2">
    <source>
        <dbReference type="EMBL" id="GLK76664.1"/>
    </source>
</evidence>
<name>A0A9W6JIG9_9HYPH</name>
<sequence length="53" mass="5804">MFAQKYAFKSPSAAAAVIKGRNSNGLTSWRLEGADLTYKEWEAQQLSEAGAPR</sequence>
<proteinExistence type="predicted"/>